<evidence type="ECO:0000313" key="2">
    <source>
        <dbReference type="Proteomes" id="UP001611383"/>
    </source>
</evidence>
<name>A0ABY9XCD8_9BACT</name>
<accession>A0ABY9XCD8</accession>
<sequence>MSTWGGEFLNRCALEGNRQEGEGCELLSGTHASACAPGLFCKGWCGRPCQPEVPGSCPEGFFCPREGGPDGPSCLPSCEARGCPLGQACIRFSEGASVCAVVHGTNCQQSPCPEAHFCETRTLPDRAGTVWMRCEAPCSNNGVSCPEGSFCRSRRCVRACHPDSPGTCGPGEKCEPLHDSTRWACVFDQEV</sequence>
<evidence type="ECO:0000313" key="1">
    <source>
        <dbReference type="EMBL" id="WNG53064.1"/>
    </source>
</evidence>
<organism evidence="1 2">
    <name type="scientific">Archangium minus</name>
    <dbReference type="NCBI Taxonomy" id="83450"/>
    <lineage>
        <taxon>Bacteria</taxon>
        <taxon>Pseudomonadati</taxon>
        <taxon>Myxococcota</taxon>
        <taxon>Myxococcia</taxon>
        <taxon>Myxococcales</taxon>
        <taxon>Cystobacterineae</taxon>
        <taxon>Archangiaceae</taxon>
        <taxon>Archangium</taxon>
    </lineage>
</organism>
<keyword evidence="2" id="KW-1185">Reference proteome</keyword>
<dbReference type="Proteomes" id="UP001611383">
    <property type="component" value="Chromosome"/>
</dbReference>
<proteinExistence type="predicted"/>
<gene>
    <name evidence="1" type="ORF">F0U60_52230</name>
</gene>
<dbReference type="EMBL" id="CP043494">
    <property type="protein sequence ID" value="WNG53064.1"/>
    <property type="molecule type" value="Genomic_DNA"/>
</dbReference>
<protein>
    <submittedName>
        <fullName evidence="1">Uncharacterized protein</fullName>
    </submittedName>
</protein>
<reference evidence="1 2" key="1">
    <citation type="submission" date="2019-08" db="EMBL/GenBank/DDBJ databases">
        <title>Archangium and Cystobacter genomes.</title>
        <authorList>
            <person name="Chen I.-C.K."/>
            <person name="Wielgoss S."/>
        </authorList>
    </citation>
    <scope>NUCLEOTIDE SEQUENCE [LARGE SCALE GENOMIC DNA]</scope>
    <source>
        <strain evidence="1 2">Cbm 6</strain>
    </source>
</reference>